<dbReference type="AlphaFoldDB" id="C7XXN7"/>
<protein>
    <submittedName>
        <fullName evidence="1">Uncharacterized protein</fullName>
    </submittedName>
</protein>
<sequence>MNKKLITLTMAVTITTVGEPLVANAVPLTTITAKASQQRDKVISAKKVRVGDQLKPGYYRITVPKGEATIEGDKMKVTIGARKSSNHVTSYTMELKKGDKLTINKKMKVRFQPIDHMTRAGQTDLTAGVWEVGTDLEPGNYRIAKTSNTNSGMVQVEDEANGQIENIPGNQGSSVVNQEVKLKKGQQFRTNFDQLRLVKAE</sequence>
<dbReference type="OrthoDB" id="1650483at2"/>
<gene>
    <name evidence="1" type="ORF">HMPREF0501_01451</name>
</gene>
<evidence type="ECO:0000313" key="1">
    <source>
        <dbReference type="EMBL" id="EEU29657.1"/>
    </source>
</evidence>
<accession>C7XXN7</accession>
<dbReference type="EMBL" id="GG698806">
    <property type="protein sequence ID" value="EEU29657.1"/>
    <property type="molecule type" value="Genomic_DNA"/>
</dbReference>
<evidence type="ECO:0000313" key="2">
    <source>
        <dbReference type="Proteomes" id="UP000003987"/>
    </source>
</evidence>
<dbReference type="STRING" id="575594.HMPREF0501_01451"/>
<name>C7XXN7_9LACO</name>
<keyword evidence="2" id="KW-1185">Reference proteome</keyword>
<organism evidence="1 2">
    <name type="scientific">Limosilactobacillus coleohominis 101-4-CHN</name>
    <dbReference type="NCBI Taxonomy" id="575594"/>
    <lineage>
        <taxon>Bacteria</taxon>
        <taxon>Bacillati</taxon>
        <taxon>Bacillota</taxon>
        <taxon>Bacilli</taxon>
        <taxon>Lactobacillales</taxon>
        <taxon>Lactobacillaceae</taxon>
        <taxon>Limosilactobacillus</taxon>
    </lineage>
</organism>
<dbReference type="Proteomes" id="UP000003987">
    <property type="component" value="Unassembled WGS sequence"/>
</dbReference>
<reference evidence="1 2" key="1">
    <citation type="submission" date="2009-06" db="EMBL/GenBank/DDBJ databases">
        <title>The Genome Sequence of Lactobacillus coleohominis strain 101-4-CHN.</title>
        <authorList>
            <consortium name="The Broad Institute Genome Sequencing Platform"/>
            <person name="Ward D."/>
            <person name="Young S.K."/>
            <person name="Zeng Q."/>
            <person name="Koehrsen M."/>
            <person name="Alvarado L."/>
            <person name="Berlin A."/>
            <person name="Borenstein D."/>
            <person name="Chen Z."/>
            <person name="Engels R."/>
            <person name="Freedman E."/>
            <person name="Gellesch M."/>
            <person name="Goldberg J."/>
            <person name="Griggs A."/>
            <person name="Gujja S."/>
            <person name="Heiman D."/>
            <person name="Hepburn T."/>
            <person name="Howarth C."/>
            <person name="Jen D."/>
            <person name="Larson L."/>
            <person name="Lewis B."/>
            <person name="Mehta T."/>
            <person name="Park D."/>
            <person name="Pearson M."/>
            <person name="Roberts A."/>
            <person name="Saif S."/>
            <person name="Shea T."/>
            <person name="Shenoy N."/>
            <person name="Sisk P."/>
            <person name="Stolte C."/>
            <person name="Sykes S."/>
            <person name="Walk T."/>
            <person name="White J."/>
            <person name="Yandava C."/>
            <person name="Liu Y."/>
            <person name="Xu Q."/>
            <person name="Lander E."/>
            <person name="Nusbaum C."/>
            <person name="Galagan J."/>
            <person name="Birren B."/>
        </authorList>
    </citation>
    <scope>NUCLEOTIDE SEQUENCE [LARGE SCALE GENOMIC DNA]</scope>
    <source>
        <strain evidence="1 2">101-4-CHN</strain>
    </source>
</reference>
<dbReference type="RefSeq" id="WP_006917390.1">
    <property type="nucleotide sequence ID" value="NZ_GG698806.1"/>
</dbReference>
<proteinExistence type="predicted"/>
<dbReference type="HOGENOM" id="CLU_103671_0_0_9"/>